<dbReference type="Proteomes" id="UP001590950">
    <property type="component" value="Unassembled WGS sequence"/>
</dbReference>
<protein>
    <recommendedName>
        <fullName evidence="4">Zn(2)-C6 fungal-type domain-containing protein</fullName>
    </recommendedName>
</protein>
<gene>
    <name evidence="2" type="ORF">N7G274_002410</name>
</gene>
<feature type="compositionally biased region" description="Basic and acidic residues" evidence="1">
    <location>
        <begin position="12"/>
        <end position="26"/>
    </location>
</feature>
<feature type="compositionally biased region" description="Polar residues" evidence="1">
    <location>
        <begin position="37"/>
        <end position="47"/>
    </location>
</feature>
<organism evidence="2 3">
    <name type="scientific">Stereocaulon virgatum</name>
    <dbReference type="NCBI Taxonomy" id="373712"/>
    <lineage>
        <taxon>Eukaryota</taxon>
        <taxon>Fungi</taxon>
        <taxon>Dikarya</taxon>
        <taxon>Ascomycota</taxon>
        <taxon>Pezizomycotina</taxon>
        <taxon>Lecanoromycetes</taxon>
        <taxon>OSLEUM clade</taxon>
        <taxon>Lecanoromycetidae</taxon>
        <taxon>Lecanorales</taxon>
        <taxon>Lecanorineae</taxon>
        <taxon>Stereocaulaceae</taxon>
        <taxon>Stereocaulon</taxon>
    </lineage>
</organism>
<proteinExistence type="predicted"/>
<name>A0ABR4AHT2_9LECA</name>
<feature type="region of interest" description="Disordered" evidence="1">
    <location>
        <begin position="248"/>
        <end position="291"/>
    </location>
</feature>
<accession>A0ABR4AHT2</accession>
<feature type="compositionally biased region" description="Polar residues" evidence="1">
    <location>
        <begin position="58"/>
        <end position="70"/>
    </location>
</feature>
<feature type="compositionally biased region" description="Polar residues" evidence="1">
    <location>
        <begin position="257"/>
        <end position="274"/>
    </location>
</feature>
<feature type="compositionally biased region" description="Polar residues" evidence="1">
    <location>
        <begin position="82"/>
        <end position="94"/>
    </location>
</feature>
<sequence length="361" mass="39364">MATGTSHAWYLRPRDLPDGVDGRYNIEPKWSAMTLGDQETPTSSSSACIPPLSLQDLDPSQETHGSQSALPSPEATPRKPSLTGSAGGSRTQDGMTFHDEPYPAEVNNFYTTSPTQWSLEIHSPCGYDGLPSPSAWPHDYSQDVQTQGMDLLFSGSSEPLDNQNEHPYSSREHTGGYKYHANPVRTLRGNMATFISLSEGQNTIMRPPSRPDYRDFTCLNLTPAMVKSESVPPGLSLHGSLGELDTGTALEGPQPLRNLSHNRQQSTLNSNTSIPKRRKTRKLSAAGKRHATLVKKSGGACKPCQKKKTKCLHKLPEDRALYTPAAFNPNVGKTETGARPFDPVLYSPTQELAHLEPGGLM</sequence>
<reference evidence="2 3" key="1">
    <citation type="submission" date="2024-09" db="EMBL/GenBank/DDBJ databases">
        <title>Rethinking Asexuality: The Enigmatic Case of Functional Sexual Genes in Lepraria (Stereocaulaceae).</title>
        <authorList>
            <person name="Doellman M."/>
            <person name="Sun Y."/>
            <person name="Barcenas-Pena A."/>
            <person name="Lumbsch H.T."/>
            <person name="Grewe F."/>
        </authorList>
    </citation>
    <scope>NUCLEOTIDE SEQUENCE [LARGE SCALE GENOMIC DNA]</scope>
    <source>
        <strain evidence="2 3">Mercado 3170</strain>
    </source>
</reference>
<evidence type="ECO:0008006" key="4">
    <source>
        <dbReference type="Google" id="ProtNLM"/>
    </source>
</evidence>
<evidence type="ECO:0000313" key="2">
    <source>
        <dbReference type="EMBL" id="KAL2045327.1"/>
    </source>
</evidence>
<evidence type="ECO:0000256" key="1">
    <source>
        <dbReference type="SAM" id="MobiDB-lite"/>
    </source>
</evidence>
<keyword evidence="3" id="KW-1185">Reference proteome</keyword>
<dbReference type="EMBL" id="JBEFKJ010000007">
    <property type="protein sequence ID" value="KAL2045327.1"/>
    <property type="molecule type" value="Genomic_DNA"/>
</dbReference>
<evidence type="ECO:0000313" key="3">
    <source>
        <dbReference type="Proteomes" id="UP001590950"/>
    </source>
</evidence>
<comment type="caution">
    <text evidence="2">The sequence shown here is derived from an EMBL/GenBank/DDBJ whole genome shotgun (WGS) entry which is preliminary data.</text>
</comment>
<feature type="region of interest" description="Disordered" evidence="1">
    <location>
        <begin position="1"/>
        <end position="99"/>
    </location>
</feature>
<feature type="compositionally biased region" description="Basic residues" evidence="1">
    <location>
        <begin position="275"/>
        <end position="291"/>
    </location>
</feature>